<dbReference type="RefSeq" id="WP_115558445.1">
    <property type="nucleotide sequence ID" value="NZ_CP031376.1"/>
</dbReference>
<evidence type="ECO:0000313" key="16">
    <source>
        <dbReference type="EMBL" id="AXK51550.1"/>
    </source>
</evidence>
<evidence type="ECO:0000256" key="4">
    <source>
        <dbReference type="ARBA" id="ARBA00022597"/>
    </source>
</evidence>
<dbReference type="NCBIfam" id="TIGR00830">
    <property type="entry name" value="PTBA"/>
    <property type="match status" value="1"/>
</dbReference>
<feature type="transmembrane region" description="Helical" evidence="12">
    <location>
        <begin position="393"/>
        <end position="411"/>
    </location>
</feature>
<dbReference type="PROSITE" id="PS51093">
    <property type="entry name" value="PTS_EIIA_TYPE_1"/>
    <property type="match status" value="1"/>
</dbReference>
<feature type="transmembrane region" description="Helical" evidence="12">
    <location>
        <begin position="327"/>
        <end position="349"/>
    </location>
</feature>
<keyword evidence="9 12" id="KW-1133">Transmembrane helix</keyword>
<evidence type="ECO:0000259" key="14">
    <source>
        <dbReference type="PROSITE" id="PS51098"/>
    </source>
</evidence>
<dbReference type="InterPro" id="IPR003352">
    <property type="entry name" value="PTS_EIIC"/>
</dbReference>
<dbReference type="Gene3D" id="2.70.70.10">
    <property type="entry name" value="Glucose Permease (Domain IIA)"/>
    <property type="match status" value="1"/>
</dbReference>
<dbReference type="Proteomes" id="UP000254792">
    <property type="component" value="Chromosome"/>
</dbReference>
<evidence type="ECO:0000256" key="5">
    <source>
        <dbReference type="ARBA" id="ARBA00022679"/>
    </source>
</evidence>
<evidence type="ECO:0000256" key="11">
    <source>
        <dbReference type="PROSITE-ProRule" id="PRU00421"/>
    </source>
</evidence>
<keyword evidence="8" id="KW-0418">Kinase</keyword>
<dbReference type="SUPFAM" id="SSF55604">
    <property type="entry name" value="Glucose permease domain IIB"/>
    <property type="match status" value="1"/>
</dbReference>
<organism evidence="16 17">
    <name type="scientific">Spiroplasma alleghenense</name>
    <dbReference type="NCBI Taxonomy" id="216931"/>
    <lineage>
        <taxon>Bacteria</taxon>
        <taxon>Bacillati</taxon>
        <taxon>Mycoplasmatota</taxon>
        <taxon>Mollicutes</taxon>
        <taxon>Entomoplasmatales</taxon>
        <taxon>Spiroplasmataceae</taxon>
        <taxon>Spiroplasma</taxon>
    </lineage>
</organism>
<dbReference type="InterPro" id="IPR050558">
    <property type="entry name" value="PTS_Sugar-Specific_Components"/>
</dbReference>
<dbReference type="InterPro" id="IPR001996">
    <property type="entry name" value="PTS_IIB_1"/>
</dbReference>
<feature type="domain" description="PTS EIIA type-1" evidence="13">
    <location>
        <begin position="24"/>
        <end position="129"/>
    </location>
</feature>
<dbReference type="EMBL" id="CP031376">
    <property type="protein sequence ID" value="AXK51550.1"/>
    <property type="molecule type" value="Genomic_DNA"/>
</dbReference>
<dbReference type="KEGG" id="salx:SALLE_v1c08800"/>
<dbReference type="InterPro" id="IPR001127">
    <property type="entry name" value="PTS_EIIA_1_perm"/>
</dbReference>
<keyword evidence="6" id="KW-0598">Phosphotransferase system</keyword>
<evidence type="ECO:0000256" key="3">
    <source>
        <dbReference type="ARBA" id="ARBA00022475"/>
    </source>
</evidence>
<evidence type="ECO:0000256" key="1">
    <source>
        <dbReference type="ARBA" id="ARBA00004651"/>
    </source>
</evidence>
<dbReference type="GO" id="GO:0009401">
    <property type="term" value="P:phosphoenolpyruvate-dependent sugar phosphotransferase system"/>
    <property type="evidence" value="ECO:0007669"/>
    <property type="project" value="UniProtKB-KW"/>
</dbReference>
<feature type="transmembrane region" description="Helical" evidence="12">
    <location>
        <begin position="566"/>
        <end position="585"/>
    </location>
</feature>
<dbReference type="InterPro" id="IPR011055">
    <property type="entry name" value="Dup_hybrid_motif"/>
</dbReference>
<dbReference type="GO" id="GO:0005886">
    <property type="term" value="C:plasma membrane"/>
    <property type="evidence" value="ECO:0007669"/>
    <property type="project" value="UniProtKB-SubCell"/>
</dbReference>
<dbReference type="PROSITE" id="PS01035">
    <property type="entry name" value="PTS_EIIB_TYPE_1_CYS"/>
    <property type="match status" value="1"/>
</dbReference>
<dbReference type="InterPro" id="IPR036878">
    <property type="entry name" value="Glu_permease_IIB"/>
</dbReference>
<feature type="domain" description="PTS EIIB type-1" evidence="14">
    <location>
        <begin position="179"/>
        <end position="261"/>
    </location>
</feature>
<comment type="subcellular location">
    <subcellularLocation>
        <location evidence="1">Cell membrane</location>
        <topology evidence="1">Multi-pass membrane protein</topology>
    </subcellularLocation>
</comment>
<evidence type="ECO:0000256" key="9">
    <source>
        <dbReference type="ARBA" id="ARBA00022989"/>
    </source>
</evidence>
<feature type="transmembrane region" description="Helical" evidence="12">
    <location>
        <begin position="432"/>
        <end position="453"/>
    </location>
</feature>
<keyword evidence="2" id="KW-0813">Transport</keyword>
<dbReference type="PROSITE" id="PS51098">
    <property type="entry name" value="PTS_EIIB_TYPE_1"/>
    <property type="match status" value="1"/>
</dbReference>
<dbReference type="Pfam" id="PF00358">
    <property type="entry name" value="PTS_EIIA_1"/>
    <property type="match status" value="1"/>
</dbReference>
<evidence type="ECO:0000259" key="13">
    <source>
        <dbReference type="PROSITE" id="PS51093"/>
    </source>
</evidence>
<feature type="transmembrane region" description="Helical" evidence="12">
    <location>
        <begin position="277"/>
        <end position="307"/>
    </location>
</feature>
<feature type="transmembrane region" description="Helical" evidence="12">
    <location>
        <begin position="636"/>
        <end position="658"/>
    </location>
</feature>
<dbReference type="PANTHER" id="PTHR30175">
    <property type="entry name" value="PHOSPHOTRANSFERASE SYSTEM TRANSPORT PROTEIN"/>
    <property type="match status" value="1"/>
</dbReference>
<gene>
    <name evidence="16" type="ORF">SALLE_v1c08800</name>
</gene>
<dbReference type="GO" id="GO:0090589">
    <property type="term" value="F:protein-phosphocysteine-trehalose phosphotransferase system transporter activity"/>
    <property type="evidence" value="ECO:0007669"/>
    <property type="project" value="TreeGrafter"/>
</dbReference>
<dbReference type="CDD" id="cd00212">
    <property type="entry name" value="PTS_IIB_glc"/>
    <property type="match status" value="1"/>
</dbReference>
<keyword evidence="10 12" id="KW-0472">Membrane</keyword>
<evidence type="ECO:0000256" key="10">
    <source>
        <dbReference type="ARBA" id="ARBA00023136"/>
    </source>
</evidence>
<dbReference type="GO" id="GO:0015771">
    <property type="term" value="P:trehalose transport"/>
    <property type="evidence" value="ECO:0007669"/>
    <property type="project" value="TreeGrafter"/>
</dbReference>
<proteinExistence type="predicted"/>
<dbReference type="OrthoDB" id="400707at2"/>
<keyword evidence="4" id="KW-0762">Sugar transport</keyword>
<feature type="transmembrane region" description="Helical" evidence="12">
    <location>
        <begin position="361"/>
        <end position="381"/>
    </location>
</feature>
<feature type="domain" description="PTS EIIC type-1" evidence="15">
    <location>
        <begin position="279"/>
        <end position="667"/>
    </location>
</feature>
<dbReference type="AlphaFoldDB" id="A0A345Z4M1"/>
<dbReference type="Pfam" id="PF02378">
    <property type="entry name" value="PTS_EIIC"/>
    <property type="match status" value="1"/>
</dbReference>
<reference evidence="16 17" key="1">
    <citation type="submission" date="2018-07" db="EMBL/GenBank/DDBJ databases">
        <title>Complete genome sequence of Spiroplasma alleghenense PLHS-1 (ATCC 51752).</title>
        <authorList>
            <person name="Chou L."/>
            <person name="Lee T.-Y."/>
            <person name="Tsai Y.-M."/>
            <person name="Kuo C.-H."/>
        </authorList>
    </citation>
    <scope>NUCLEOTIDE SEQUENCE [LARGE SCALE GENOMIC DNA]</scope>
    <source>
        <strain evidence="16 17">PLHS-1</strain>
    </source>
</reference>
<keyword evidence="17" id="KW-1185">Reference proteome</keyword>
<dbReference type="GO" id="GO:0016301">
    <property type="term" value="F:kinase activity"/>
    <property type="evidence" value="ECO:0007669"/>
    <property type="project" value="UniProtKB-KW"/>
</dbReference>
<keyword evidence="5" id="KW-0808">Transferase</keyword>
<dbReference type="SUPFAM" id="SSF51261">
    <property type="entry name" value="Duplicated hybrid motif"/>
    <property type="match status" value="1"/>
</dbReference>
<evidence type="ECO:0000256" key="7">
    <source>
        <dbReference type="ARBA" id="ARBA00022692"/>
    </source>
</evidence>
<keyword evidence="7 12" id="KW-0812">Transmembrane</keyword>
<feature type="active site" description="Phosphocysteine intermediate; for EIIB activity" evidence="11">
    <location>
        <position position="201"/>
    </location>
</feature>
<accession>A0A345Z4M1</accession>
<evidence type="ECO:0000256" key="6">
    <source>
        <dbReference type="ARBA" id="ARBA00022683"/>
    </source>
</evidence>
<dbReference type="PANTHER" id="PTHR30175:SF1">
    <property type="entry name" value="PTS SYSTEM ARBUTIN-, CELLOBIOSE-, AND SALICIN-SPECIFIC EIIBC COMPONENT-RELATED"/>
    <property type="match status" value="1"/>
</dbReference>
<evidence type="ECO:0000256" key="2">
    <source>
        <dbReference type="ARBA" id="ARBA00022448"/>
    </source>
</evidence>
<dbReference type="InterPro" id="IPR013013">
    <property type="entry name" value="PTS_EIIC_1"/>
</dbReference>
<evidence type="ECO:0000256" key="12">
    <source>
        <dbReference type="SAM" id="Phobius"/>
    </source>
</evidence>
<evidence type="ECO:0000256" key="8">
    <source>
        <dbReference type="ARBA" id="ARBA00022777"/>
    </source>
</evidence>
<dbReference type="InterPro" id="IPR018113">
    <property type="entry name" value="PTrfase_EIIB_Cys"/>
</dbReference>
<name>A0A345Z4M1_9MOLU</name>
<evidence type="ECO:0000313" key="17">
    <source>
        <dbReference type="Proteomes" id="UP000254792"/>
    </source>
</evidence>
<protein>
    <submittedName>
        <fullName evidence="16">PTS system beta-glucoside-specific IIABC component</fullName>
    </submittedName>
</protein>
<dbReference type="Pfam" id="PF00367">
    <property type="entry name" value="PTS_EIIB"/>
    <property type="match status" value="1"/>
</dbReference>
<keyword evidence="3" id="KW-1003">Cell membrane</keyword>
<sequence length="872" mass="96765">MKENKIKLFAPVDGKVHSIEKLNDGVFSEKMLGDGLYIIPSGKDFYAPVETGKLEMITDSKHAFYFSTLDDVKILMHIGLDTVKLNGEPFKVEAKVNDKILLKNKIVKVDLDAIEKENISTATPIVLDTNDSPGWSFKILKEGAEAKKGDLIGEWNYTKPVNQNYEDEFDFLKEKGRYEKIAEEIYYAISGKENYTEVFSCMTRLRFEIKNTEKVDIEKIKHIPIVKGINWQGSQLQIIIGGEVYKVLDAVKVFVSNLNYDQNNQPIIIKRSFAKRLTAAVTGVIMPTIPLLLASGLLMGIKAILVMSNVIVDMGIGAGPINTNVDSFSLFFNLLAESGLKLFGIYIGYNTCKYLGGNTLLQLFIGLAIAGATLGMSTTQWDLFTIGNFHMKVGIYTSSILPHIAAAIILFHIEKWIKSWMPTAIDIIFRPLLTMTITFAAVFFVVGPILFLLESGIGFVIGKIALIPFGIGTAVFAFIWQPLILTGMHVTVVMPIAVTNAQGFHSTLLIAMNIATFAQMGATIGVCVRTKNSQLRTAGLSALPGALVGITEPVIYGVNLPKFRPFLAGVCAAGIAGLLSGLLAVEARLPGGMGVFGFTTTLGDPRLVAETIGGILVDPSSHNVFTGAANSAVLNLVLWFIVNGAGLVLGIVFTLLVYKERISENKEIIKTNNKLVKYYSKALNTNSSLAKKDLENNLNKLSSYIKAEDLLKIKNLELQLVKLSKIEGKAESLLQKQEKSKEALIKKLKVLVNKPEEKQNKTLIEKLKQNYLKIKNSDEVNKLFSEAQIIREQIEVEMSWLTNWQKDFMNLIDSTLDEVVLKTKYQDMKKISSNYFNAIHSLDINYLITEKDENNFDKKEFKKYQKNLAITN</sequence>
<dbReference type="Gene3D" id="3.30.1360.60">
    <property type="entry name" value="Glucose permease domain IIB"/>
    <property type="match status" value="1"/>
</dbReference>
<dbReference type="PROSITE" id="PS51103">
    <property type="entry name" value="PTS_EIIC_TYPE_1"/>
    <property type="match status" value="1"/>
</dbReference>
<evidence type="ECO:0000259" key="15">
    <source>
        <dbReference type="PROSITE" id="PS51103"/>
    </source>
</evidence>
<dbReference type="GO" id="GO:0008982">
    <property type="term" value="F:protein-N(PI)-phosphohistidine-sugar phosphotransferase activity"/>
    <property type="evidence" value="ECO:0007669"/>
    <property type="project" value="InterPro"/>
</dbReference>